<accession>X0UQC7</accession>
<name>X0UQC7_9ZZZZ</name>
<feature type="non-terminal residue" evidence="1">
    <location>
        <position position="1"/>
    </location>
</feature>
<comment type="caution">
    <text evidence="1">The sequence shown here is derived from an EMBL/GenBank/DDBJ whole genome shotgun (WGS) entry which is preliminary data.</text>
</comment>
<dbReference type="EMBL" id="BARS01025774">
    <property type="protein sequence ID" value="GAG08019.1"/>
    <property type="molecule type" value="Genomic_DNA"/>
</dbReference>
<reference evidence="1" key="1">
    <citation type="journal article" date="2014" name="Front. Microbiol.">
        <title>High frequency of phylogenetically diverse reductive dehalogenase-homologous genes in deep subseafloor sedimentary metagenomes.</title>
        <authorList>
            <person name="Kawai M."/>
            <person name="Futagami T."/>
            <person name="Toyoda A."/>
            <person name="Takaki Y."/>
            <person name="Nishi S."/>
            <person name="Hori S."/>
            <person name="Arai W."/>
            <person name="Tsubouchi T."/>
            <person name="Morono Y."/>
            <person name="Uchiyama I."/>
            <person name="Ito T."/>
            <person name="Fujiyama A."/>
            <person name="Inagaki F."/>
            <person name="Takami H."/>
        </authorList>
    </citation>
    <scope>NUCLEOTIDE SEQUENCE</scope>
    <source>
        <strain evidence="1">Expedition CK06-06</strain>
    </source>
</reference>
<proteinExistence type="predicted"/>
<gene>
    <name evidence="1" type="ORF">S01H1_40687</name>
</gene>
<dbReference type="AlphaFoldDB" id="X0UQC7"/>
<sequence>CLNGSCNFAISELNLPVSDATRGVDRDELYMASSILSVMTDPSHPVMAGMPAHAKFFVGRSPVFTTAEGFEGSVLAKYPESGPLLLSGYLVGEEHLQGYAVALDVHHGRGHVVLLGFRPQWRGQPFGTFRVLFNAALYHGGVAAAARGTPGFWSPPGETEK</sequence>
<organism evidence="1">
    <name type="scientific">marine sediment metagenome</name>
    <dbReference type="NCBI Taxonomy" id="412755"/>
    <lineage>
        <taxon>unclassified sequences</taxon>
        <taxon>metagenomes</taxon>
        <taxon>ecological metagenomes</taxon>
    </lineage>
</organism>
<evidence type="ECO:0000313" key="1">
    <source>
        <dbReference type="EMBL" id="GAG08019.1"/>
    </source>
</evidence>
<protein>
    <submittedName>
        <fullName evidence="1">Uncharacterized protein</fullName>
    </submittedName>
</protein>